<dbReference type="AlphaFoldDB" id="A0A9P6IPH5"/>
<sequence>MSQSGATDSYRASQGSDKEPAASDETPTHISNQHRPVIDMIFYGIGSIESSRNSQFQLALGLCLREILQ</sequence>
<feature type="compositionally biased region" description="Polar residues" evidence="1">
    <location>
        <begin position="1"/>
        <end position="15"/>
    </location>
</feature>
<organism evidence="3 4">
    <name type="scientific">Modicella reniformis</name>
    <dbReference type="NCBI Taxonomy" id="1440133"/>
    <lineage>
        <taxon>Eukaryota</taxon>
        <taxon>Fungi</taxon>
        <taxon>Fungi incertae sedis</taxon>
        <taxon>Mucoromycota</taxon>
        <taxon>Mortierellomycotina</taxon>
        <taxon>Mortierellomycetes</taxon>
        <taxon>Mortierellales</taxon>
        <taxon>Mortierellaceae</taxon>
        <taxon>Modicella</taxon>
    </lineage>
</organism>
<protein>
    <recommendedName>
        <fullName evidence="2">SRR1-like domain-containing protein</fullName>
    </recommendedName>
</protein>
<evidence type="ECO:0000313" key="4">
    <source>
        <dbReference type="Proteomes" id="UP000749646"/>
    </source>
</evidence>
<evidence type="ECO:0000259" key="2">
    <source>
        <dbReference type="Pfam" id="PF07985"/>
    </source>
</evidence>
<feature type="non-terminal residue" evidence="3">
    <location>
        <position position="69"/>
    </location>
</feature>
<dbReference type="InterPro" id="IPR012942">
    <property type="entry name" value="SRR1-like"/>
</dbReference>
<comment type="caution">
    <text evidence="3">The sequence shown here is derived from an EMBL/GenBank/DDBJ whole genome shotgun (WGS) entry which is preliminary data.</text>
</comment>
<evidence type="ECO:0000256" key="1">
    <source>
        <dbReference type="SAM" id="MobiDB-lite"/>
    </source>
</evidence>
<name>A0A9P6IPH5_9FUNG</name>
<dbReference type="Proteomes" id="UP000749646">
    <property type="component" value="Unassembled WGS sequence"/>
</dbReference>
<dbReference type="Pfam" id="PF07985">
    <property type="entry name" value="SRR1"/>
    <property type="match status" value="1"/>
</dbReference>
<proteinExistence type="predicted"/>
<reference evidence="3" key="1">
    <citation type="journal article" date="2020" name="Fungal Divers.">
        <title>Resolving the Mortierellaceae phylogeny through synthesis of multi-gene phylogenetics and phylogenomics.</title>
        <authorList>
            <person name="Vandepol N."/>
            <person name="Liber J."/>
            <person name="Desiro A."/>
            <person name="Na H."/>
            <person name="Kennedy M."/>
            <person name="Barry K."/>
            <person name="Grigoriev I.V."/>
            <person name="Miller A.N."/>
            <person name="O'Donnell K."/>
            <person name="Stajich J.E."/>
            <person name="Bonito G."/>
        </authorList>
    </citation>
    <scope>NUCLEOTIDE SEQUENCE</scope>
    <source>
        <strain evidence="3">MES-2147</strain>
    </source>
</reference>
<keyword evidence="4" id="KW-1185">Reference proteome</keyword>
<dbReference type="EMBL" id="JAAAHW010008983">
    <property type="protein sequence ID" value="KAF9943639.1"/>
    <property type="molecule type" value="Genomic_DNA"/>
</dbReference>
<dbReference type="OrthoDB" id="551431at2759"/>
<evidence type="ECO:0000313" key="3">
    <source>
        <dbReference type="EMBL" id="KAF9943639.1"/>
    </source>
</evidence>
<accession>A0A9P6IPH5</accession>
<gene>
    <name evidence="3" type="ORF">BGZ65_000578</name>
</gene>
<feature type="domain" description="SRR1-like" evidence="2">
    <location>
        <begin position="31"/>
        <end position="69"/>
    </location>
</feature>
<feature type="region of interest" description="Disordered" evidence="1">
    <location>
        <begin position="1"/>
        <end position="33"/>
    </location>
</feature>